<evidence type="ECO:0000256" key="1">
    <source>
        <dbReference type="SAM" id="MobiDB-lite"/>
    </source>
</evidence>
<dbReference type="RefSeq" id="WP_379533555.1">
    <property type="nucleotide sequence ID" value="NZ_JBHSBI010000029.1"/>
</dbReference>
<feature type="region of interest" description="Disordered" evidence="1">
    <location>
        <begin position="75"/>
        <end position="96"/>
    </location>
</feature>
<dbReference type="SUPFAM" id="SSF46894">
    <property type="entry name" value="C-terminal effector domain of the bipartite response regulators"/>
    <property type="match status" value="1"/>
</dbReference>
<keyword evidence="4" id="KW-1185">Reference proteome</keyword>
<dbReference type="InterPro" id="IPR016032">
    <property type="entry name" value="Sig_transdc_resp-reg_C-effctor"/>
</dbReference>
<feature type="domain" description="HTH luxR-type" evidence="2">
    <location>
        <begin position="6"/>
        <end position="63"/>
    </location>
</feature>
<organism evidence="3 4">
    <name type="scientific">Nonomuraea purpurea</name>
    <dbReference type="NCBI Taxonomy" id="1849276"/>
    <lineage>
        <taxon>Bacteria</taxon>
        <taxon>Bacillati</taxon>
        <taxon>Actinomycetota</taxon>
        <taxon>Actinomycetes</taxon>
        <taxon>Streptosporangiales</taxon>
        <taxon>Streptosporangiaceae</taxon>
        <taxon>Nonomuraea</taxon>
    </lineage>
</organism>
<evidence type="ECO:0000313" key="4">
    <source>
        <dbReference type="Proteomes" id="UP001595851"/>
    </source>
</evidence>
<gene>
    <name evidence="3" type="ORF">ACFOY2_41195</name>
</gene>
<comment type="caution">
    <text evidence="3">The sequence shown here is derived from an EMBL/GenBank/DDBJ whole genome shotgun (WGS) entry which is preliminary data.</text>
</comment>
<dbReference type="Proteomes" id="UP001595851">
    <property type="component" value="Unassembled WGS sequence"/>
</dbReference>
<dbReference type="InterPro" id="IPR036388">
    <property type="entry name" value="WH-like_DNA-bd_sf"/>
</dbReference>
<dbReference type="EMBL" id="JBHSBI010000029">
    <property type="protein sequence ID" value="MFC4013702.1"/>
    <property type="molecule type" value="Genomic_DNA"/>
</dbReference>
<evidence type="ECO:0000259" key="2">
    <source>
        <dbReference type="SMART" id="SM00421"/>
    </source>
</evidence>
<dbReference type="InterPro" id="IPR000792">
    <property type="entry name" value="Tscrpt_reg_LuxR_C"/>
</dbReference>
<dbReference type="Gene3D" id="1.10.10.10">
    <property type="entry name" value="Winged helix-like DNA-binding domain superfamily/Winged helix DNA-binding domain"/>
    <property type="match status" value="1"/>
</dbReference>
<name>A0ABV8GLW7_9ACTN</name>
<sequence length="96" mass="10669">MHSNSATPLSELHVKIIESIAAGERTLKIAGKLYLSRQGVEYHVSKLLQQLRVPNRPALVAKAYSMGILLPGTWPPEAPRHDGRIPPPRLERFTVP</sequence>
<accession>A0ABV8GLW7</accession>
<protein>
    <submittedName>
        <fullName evidence="3">LuxR C-terminal-related transcriptional regulator</fullName>
    </submittedName>
</protein>
<evidence type="ECO:0000313" key="3">
    <source>
        <dbReference type="EMBL" id="MFC4013702.1"/>
    </source>
</evidence>
<feature type="compositionally biased region" description="Basic and acidic residues" evidence="1">
    <location>
        <begin position="78"/>
        <end position="96"/>
    </location>
</feature>
<proteinExistence type="predicted"/>
<dbReference type="Pfam" id="PF00196">
    <property type="entry name" value="GerE"/>
    <property type="match status" value="1"/>
</dbReference>
<reference evidence="4" key="1">
    <citation type="journal article" date="2019" name="Int. J. Syst. Evol. Microbiol.">
        <title>The Global Catalogue of Microorganisms (GCM) 10K type strain sequencing project: providing services to taxonomists for standard genome sequencing and annotation.</title>
        <authorList>
            <consortium name="The Broad Institute Genomics Platform"/>
            <consortium name="The Broad Institute Genome Sequencing Center for Infectious Disease"/>
            <person name="Wu L."/>
            <person name="Ma J."/>
        </authorList>
    </citation>
    <scope>NUCLEOTIDE SEQUENCE [LARGE SCALE GENOMIC DNA]</scope>
    <source>
        <strain evidence="4">TBRC 1276</strain>
    </source>
</reference>
<dbReference type="SMART" id="SM00421">
    <property type="entry name" value="HTH_LUXR"/>
    <property type="match status" value="1"/>
</dbReference>